<dbReference type="KEGG" id="hdt:HYPDE_39933"/>
<keyword evidence="2" id="KW-1185">Reference proteome</keyword>
<proteinExistence type="predicted"/>
<dbReference type="STRING" id="670307.HYPDE_39933"/>
<gene>
    <name evidence="1" type="ORF">HYPDE_39933</name>
</gene>
<sequence>MTHISVRRTRPRQRPNRLLFRIAFARARPCYCYGCICLTREERAYERRVFRIAHAWGRYLKKERRRQALERLAQTSG</sequence>
<organism evidence="1 2">
    <name type="scientific">Hyphomicrobium denitrificans 1NES1</name>
    <dbReference type="NCBI Taxonomy" id="670307"/>
    <lineage>
        <taxon>Bacteria</taxon>
        <taxon>Pseudomonadati</taxon>
        <taxon>Pseudomonadota</taxon>
        <taxon>Alphaproteobacteria</taxon>
        <taxon>Hyphomicrobiales</taxon>
        <taxon>Hyphomicrobiaceae</taxon>
        <taxon>Hyphomicrobium</taxon>
    </lineage>
</organism>
<evidence type="ECO:0000313" key="1">
    <source>
        <dbReference type="EMBL" id="AGK59655.1"/>
    </source>
</evidence>
<accession>N0BHM3</accession>
<reference evidence="1 2" key="1">
    <citation type="journal article" date="2013" name="Genome Announc.">
        <title>Genome sequences for three denitrifying bacterial strains isolated from a uranium- and nitrate-contaminated subsurface environment.</title>
        <authorList>
            <person name="Venkatramanan R."/>
            <person name="Prakash O."/>
            <person name="Woyke T."/>
            <person name="Chain P."/>
            <person name="Goodwin L.A."/>
            <person name="Watson D."/>
            <person name="Brooks S."/>
            <person name="Kostka J.E."/>
            <person name="Green S.J."/>
        </authorList>
    </citation>
    <scope>NUCLEOTIDE SEQUENCE [LARGE SCALE GENOMIC DNA]</scope>
    <source>
        <strain evidence="1 2">1NES1</strain>
    </source>
</reference>
<name>N0BHM3_9HYPH</name>
<evidence type="ECO:0000313" key="2">
    <source>
        <dbReference type="Proteomes" id="UP000005952"/>
    </source>
</evidence>
<dbReference type="Proteomes" id="UP000005952">
    <property type="component" value="Chromosome"/>
</dbReference>
<protein>
    <submittedName>
        <fullName evidence="1">Uncharacterized protein</fullName>
    </submittedName>
</protein>
<dbReference type="AlphaFoldDB" id="N0BHM3"/>
<dbReference type="HOGENOM" id="CLU_2633307_0_0_5"/>
<dbReference type="EMBL" id="CP005587">
    <property type="protein sequence ID" value="AGK59655.1"/>
    <property type="molecule type" value="Genomic_DNA"/>
</dbReference>